<dbReference type="AlphaFoldDB" id="A0A1S1P9N5"/>
<dbReference type="InterPro" id="IPR036890">
    <property type="entry name" value="HATPase_C_sf"/>
</dbReference>
<evidence type="ECO:0000313" key="7">
    <source>
        <dbReference type="Proteomes" id="UP000179769"/>
    </source>
</evidence>
<feature type="transmembrane region" description="Helical" evidence="5">
    <location>
        <begin position="477"/>
        <end position="496"/>
    </location>
</feature>
<evidence type="ECO:0000313" key="6">
    <source>
        <dbReference type="EMBL" id="OHV19618.1"/>
    </source>
</evidence>
<proteinExistence type="predicted"/>
<keyword evidence="7" id="KW-1185">Reference proteome</keyword>
<evidence type="ECO:0000256" key="1">
    <source>
        <dbReference type="ARBA" id="ARBA00022679"/>
    </source>
</evidence>
<evidence type="ECO:0000256" key="3">
    <source>
        <dbReference type="ARBA" id="ARBA00023012"/>
    </source>
</evidence>
<feature type="transmembrane region" description="Helical" evidence="5">
    <location>
        <begin position="502"/>
        <end position="520"/>
    </location>
</feature>
<dbReference type="Proteomes" id="UP000179769">
    <property type="component" value="Unassembled WGS sequence"/>
</dbReference>
<feature type="transmembrane region" description="Helical" evidence="5">
    <location>
        <begin position="167"/>
        <end position="185"/>
    </location>
</feature>
<keyword evidence="5" id="KW-0472">Membrane</keyword>
<feature type="transmembrane region" description="Helical" evidence="5">
    <location>
        <begin position="38"/>
        <end position="58"/>
    </location>
</feature>
<feature type="compositionally biased region" description="Basic and acidic residues" evidence="4">
    <location>
        <begin position="1"/>
        <end position="15"/>
    </location>
</feature>
<evidence type="ECO:0000256" key="4">
    <source>
        <dbReference type="SAM" id="MobiDB-lite"/>
    </source>
</evidence>
<dbReference type="PANTHER" id="PTHR24421:SF61">
    <property type="entry name" value="OXYGEN SENSOR HISTIDINE KINASE NREB"/>
    <property type="match status" value="1"/>
</dbReference>
<keyword evidence="5" id="KW-1133">Transmembrane helix</keyword>
<dbReference type="Gene3D" id="3.30.565.10">
    <property type="entry name" value="Histidine kinase-like ATPase, C-terminal domain"/>
    <property type="match status" value="1"/>
</dbReference>
<protein>
    <submittedName>
        <fullName evidence="6">Histidine kinase</fullName>
    </submittedName>
</protein>
<reference evidence="7" key="1">
    <citation type="submission" date="2016-07" db="EMBL/GenBank/DDBJ databases">
        <title>Frankia sp. NRRL B-16219 Genome sequencing.</title>
        <authorList>
            <person name="Ghodhbane-Gtari F."/>
            <person name="Swanson E."/>
            <person name="Gueddou A."/>
            <person name="Louati M."/>
            <person name="Nouioui I."/>
            <person name="Hezbri K."/>
            <person name="Abebe-Akele F."/>
            <person name="Simpson S."/>
            <person name="Morris K."/>
            <person name="Thomas K."/>
            <person name="Gtari M."/>
            <person name="Tisa L.S."/>
        </authorList>
    </citation>
    <scope>NUCLEOTIDE SEQUENCE [LARGE SCALE GENOMIC DNA]</scope>
    <source>
        <strain evidence="7">NRRL B-16219</strain>
    </source>
</reference>
<keyword evidence="3" id="KW-0902">Two-component regulatory system</keyword>
<gene>
    <name evidence="6" type="ORF">BBK14_08915</name>
</gene>
<feature type="region of interest" description="Disordered" evidence="4">
    <location>
        <begin position="1"/>
        <end position="20"/>
    </location>
</feature>
<keyword evidence="5" id="KW-0812">Transmembrane</keyword>
<name>A0A1S1P9N5_9ACTN</name>
<dbReference type="OrthoDB" id="144293at2"/>
<dbReference type="GO" id="GO:0000160">
    <property type="term" value="P:phosphorelay signal transduction system"/>
    <property type="evidence" value="ECO:0007669"/>
    <property type="project" value="UniProtKB-KW"/>
</dbReference>
<dbReference type="InterPro" id="IPR050482">
    <property type="entry name" value="Sensor_HK_TwoCompSys"/>
</dbReference>
<keyword evidence="2 6" id="KW-0418">Kinase</keyword>
<dbReference type="GO" id="GO:0016301">
    <property type="term" value="F:kinase activity"/>
    <property type="evidence" value="ECO:0007669"/>
    <property type="project" value="UniProtKB-KW"/>
</dbReference>
<evidence type="ECO:0000256" key="2">
    <source>
        <dbReference type="ARBA" id="ARBA00022777"/>
    </source>
</evidence>
<accession>A0A1S1P9N5</accession>
<feature type="transmembrane region" description="Helical" evidence="5">
    <location>
        <begin position="421"/>
        <end position="443"/>
    </location>
</feature>
<dbReference type="PANTHER" id="PTHR24421">
    <property type="entry name" value="NITRATE/NITRITE SENSOR PROTEIN NARX-RELATED"/>
    <property type="match status" value="1"/>
</dbReference>
<dbReference type="EMBL" id="MAXA01000279">
    <property type="protein sequence ID" value="OHV19618.1"/>
    <property type="molecule type" value="Genomic_DNA"/>
</dbReference>
<keyword evidence="1" id="KW-0808">Transferase</keyword>
<evidence type="ECO:0000256" key="5">
    <source>
        <dbReference type="SAM" id="Phobius"/>
    </source>
</evidence>
<sequence length="780" mass="80276">MTRRTGSEGGRDRRGAAGGDVGPNEAGLGVRMSRTLGLLRLVAVLFGIAVLLADAGWYGSPARLALPAVAACWGVVFGVVCLTRGLGRDLAAGELLMGLVVAGCAPWAVPPGELATGPNWVLLRLIGTGLTIVWCFPPAVWLPAVLAFVTLYTAVVHEIAAPSALEAALPAGAVIAVPLAFAAVVGRMRRGARRCDEWLALAHTRRRGRGIVAARRQDVAESDRLVHDTVLNTLTGIAWGARDAGGKSVHARCRQSVAICEDLLAGGRDWEDGLMVALGRALDQARATGLGVEFSFTGSTDTPAEVAAAVAMAVSEALSNVRRHSGLPRARVDARTDPTGVLVTVTDHGVGFTPGRYRADQLGVRRSIIDPMGDVGGSATVRSTPGGPTIVTLQWSRRSPDAPAVEVAELEERLARDTAGAVGRGAVVWQLALGIVLVMRLSYYQHPGLVALAWAASGAALVWAGRASRRGPLRGPAVAGLTGLFLVTQIAAGALGQEGSRVPLNWVLVSGLGVCAFLTAACPARQWLPASAAIAACAGGIVATRYSGGPGIVGYLSVMFYTQAVVQSVVGALGPMRRGTAAAAAEIARADAELAADLVASAKITQDRRARLDRLRADTLPLLAAIGDGRLDPAADEVRARCASSAAELRRAMTSPVAGSDLLEGLEPALRAAERRGVAVRMQVAGTFDAVPGTARDEVVAALSAVLATVTPAATAVTVTLTGTDDTGEAFVTADDPAVAEAGPPVTPAPSAWTQVIDDSGDGQLCVEIRWCPPQRVGGA</sequence>
<feature type="transmembrane region" description="Helical" evidence="5">
    <location>
        <begin position="552"/>
        <end position="573"/>
    </location>
</feature>
<feature type="transmembrane region" description="Helical" evidence="5">
    <location>
        <begin position="64"/>
        <end position="83"/>
    </location>
</feature>
<organism evidence="6 7">
    <name type="scientific">Parafrankia soli</name>
    <dbReference type="NCBI Taxonomy" id="2599596"/>
    <lineage>
        <taxon>Bacteria</taxon>
        <taxon>Bacillati</taxon>
        <taxon>Actinomycetota</taxon>
        <taxon>Actinomycetes</taxon>
        <taxon>Frankiales</taxon>
        <taxon>Frankiaceae</taxon>
        <taxon>Parafrankia</taxon>
    </lineage>
</organism>
<dbReference type="SUPFAM" id="SSF55874">
    <property type="entry name" value="ATPase domain of HSP90 chaperone/DNA topoisomerase II/histidine kinase"/>
    <property type="match status" value="1"/>
</dbReference>
<dbReference type="RefSeq" id="WP_071067096.1">
    <property type="nucleotide sequence ID" value="NZ_MAXA01000279.1"/>
</dbReference>
<feature type="transmembrane region" description="Helical" evidence="5">
    <location>
        <begin position="449"/>
        <end position="465"/>
    </location>
</feature>
<comment type="caution">
    <text evidence="6">The sequence shown here is derived from an EMBL/GenBank/DDBJ whole genome shotgun (WGS) entry which is preliminary data.</text>
</comment>